<accession>A0A813HBB5</accession>
<dbReference type="Pfam" id="PF11999">
    <property type="entry name" value="Ice_binding"/>
    <property type="match status" value="1"/>
</dbReference>
<evidence type="ECO:0000256" key="1">
    <source>
        <dbReference type="ARBA" id="ARBA00005445"/>
    </source>
</evidence>
<comment type="similarity">
    <text evidence="1">Belongs to the ice-binding protein family.</text>
</comment>
<keyword evidence="2" id="KW-0732">Signal</keyword>
<proteinExistence type="inferred from homology"/>
<organism evidence="4 5">
    <name type="scientific">Polarella glacialis</name>
    <name type="common">Dinoflagellate</name>
    <dbReference type="NCBI Taxonomy" id="89957"/>
    <lineage>
        <taxon>Eukaryota</taxon>
        <taxon>Sar</taxon>
        <taxon>Alveolata</taxon>
        <taxon>Dinophyceae</taxon>
        <taxon>Suessiales</taxon>
        <taxon>Suessiaceae</taxon>
        <taxon>Polarella</taxon>
    </lineage>
</organism>
<gene>
    <name evidence="4" type="ORF">PGLA1383_LOCUS50539</name>
</gene>
<comment type="caution">
    <text evidence="4">The sequence shown here is derived from an EMBL/GenBank/DDBJ whole genome shotgun (WGS) entry which is preliminary data.</text>
</comment>
<evidence type="ECO:0000256" key="3">
    <source>
        <dbReference type="SAM" id="MobiDB-lite"/>
    </source>
</evidence>
<sequence>MARENTSAWKAINVYHLYKGKGGSLQPENYDMLLRYLEVPRPSDASQNEENGLQHINVRGHINTEPEDNGASRFNVGDEGEMQAGNDTYEISDDLMEEEAQEIIDQRFHNPVAAMINVHHASAEQRWMIISIDMFHWARRHRKSMLAISQSRDPAMKPSAIQDQIIRLSQIVAFFVNLLPETEPAWWGQASPTDDRITWEEYKSTEMWYNRLAKAIALHDELTLAKNSKKRERTWHTSPCAAKPLQDFSAGSAPIVPWGAFSISLSQPLVCQLVFSMLLRATCSSSACAGCFLGMLLLVEFMPAVLAATPMPSGGGLDQASCSPAGPSRLPEEELALLQVHKEMEDEASIASQEQTKMQHSAGNYAILSKAGISTVPDSAITGNIGVSPIAATAITGFSLKADSTNNFATATQVAGKVYAADYAPPTPSDLTVAILDMESAYTDAAGRLSPDFVELHGGDFGGKTLGCGLYKFSTSVIIPTDLIIFGSPTDRWIFQMTCDLILAANKRVTLEGGAKASNIVWQVAGFVEVGVGAHLEGILLVKTAARFLTGSSLTGRILAQTAPRMRAEPLHA</sequence>
<reference evidence="4" key="1">
    <citation type="submission" date="2021-02" db="EMBL/GenBank/DDBJ databases">
        <authorList>
            <person name="Dougan E. K."/>
            <person name="Rhodes N."/>
            <person name="Thang M."/>
            <person name="Chan C."/>
        </authorList>
    </citation>
    <scope>NUCLEOTIDE SEQUENCE</scope>
</reference>
<dbReference type="EMBL" id="CAJNNV010031182">
    <property type="protein sequence ID" value="CAE8634922.1"/>
    <property type="molecule type" value="Genomic_DNA"/>
</dbReference>
<evidence type="ECO:0000256" key="2">
    <source>
        <dbReference type="ARBA" id="ARBA00022729"/>
    </source>
</evidence>
<protein>
    <submittedName>
        <fullName evidence="4">Uncharacterized protein</fullName>
    </submittedName>
</protein>
<keyword evidence="5" id="KW-1185">Reference proteome</keyword>
<dbReference type="InterPro" id="IPR021884">
    <property type="entry name" value="Ice-bd_prot"/>
</dbReference>
<dbReference type="AlphaFoldDB" id="A0A813HBB5"/>
<dbReference type="Proteomes" id="UP000654075">
    <property type="component" value="Unassembled WGS sequence"/>
</dbReference>
<dbReference type="OrthoDB" id="10264374at2759"/>
<evidence type="ECO:0000313" key="4">
    <source>
        <dbReference type="EMBL" id="CAE8634922.1"/>
    </source>
</evidence>
<evidence type="ECO:0000313" key="5">
    <source>
        <dbReference type="Proteomes" id="UP000654075"/>
    </source>
</evidence>
<feature type="region of interest" description="Disordered" evidence="3">
    <location>
        <begin position="61"/>
        <end position="83"/>
    </location>
</feature>
<name>A0A813HBB5_POLGL</name>